<reference evidence="9 10" key="1">
    <citation type="submission" date="2013-10" db="EMBL/GenBank/DDBJ databases">
        <title>Complete genome sequence of Corynebacterium lactis DSM 45799(T), isolated from raw cow milk.</title>
        <authorList>
            <person name="Ruckert C."/>
            <person name="Albersmeier A."/>
            <person name="Lipski A."/>
            <person name="Kalinowski J."/>
        </authorList>
    </citation>
    <scope>NUCLEOTIDE SEQUENCE [LARGE SCALE GENOMIC DNA]</scope>
    <source>
        <strain evidence="9 10">RW2-5</strain>
    </source>
</reference>
<feature type="transmembrane region" description="Helical" evidence="7">
    <location>
        <begin position="318"/>
        <end position="344"/>
    </location>
</feature>
<evidence type="ECO:0000256" key="1">
    <source>
        <dbReference type="ARBA" id="ARBA00004651"/>
    </source>
</evidence>
<keyword evidence="4 7" id="KW-0812">Transmembrane</keyword>
<evidence type="ECO:0000256" key="4">
    <source>
        <dbReference type="ARBA" id="ARBA00022692"/>
    </source>
</evidence>
<feature type="transmembrane region" description="Helical" evidence="7">
    <location>
        <begin position="130"/>
        <end position="154"/>
    </location>
</feature>
<gene>
    <name evidence="9" type="ORF">CLAC_00620</name>
</gene>
<dbReference type="PANTHER" id="PTHR43163:SF9">
    <property type="entry name" value="ABC TRANSPORTER PERMEASE PROTEIN"/>
    <property type="match status" value="1"/>
</dbReference>
<dbReference type="GO" id="GO:0055085">
    <property type="term" value="P:transmembrane transport"/>
    <property type="evidence" value="ECO:0007669"/>
    <property type="project" value="InterPro"/>
</dbReference>
<evidence type="ECO:0000256" key="6">
    <source>
        <dbReference type="ARBA" id="ARBA00023136"/>
    </source>
</evidence>
<dbReference type="InterPro" id="IPR000515">
    <property type="entry name" value="MetI-like"/>
</dbReference>
<dbReference type="AlphaFoldDB" id="A0A0K2GYC6"/>
<keyword evidence="10" id="KW-1185">Reference proteome</keyword>
<evidence type="ECO:0000313" key="10">
    <source>
        <dbReference type="Proteomes" id="UP000058446"/>
    </source>
</evidence>
<dbReference type="PANTHER" id="PTHR43163">
    <property type="entry name" value="DIPEPTIDE TRANSPORT SYSTEM PERMEASE PROTEIN DPPB-RELATED"/>
    <property type="match status" value="1"/>
</dbReference>
<dbReference type="Gene3D" id="1.10.3720.10">
    <property type="entry name" value="MetI-like"/>
    <property type="match status" value="1"/>
</dbReference>
<evidence type="ECO:0000256" key="3">
    <source>
        <dbReference type="ARBA" id="ARBA00022475"/>
    </source>
</evidence>
<accession>A0A0K2GYC6</accession>
<keyword evidence="3" id="KW-1003">Cell membrane</keyword>
<sequence length="351" mass="37323">MSNNSATAMPPSRMTRRHRRVRFIHNRDNLAGLPRMIAMRLVAIAVLTIFVSFVMFALAAISPFNPLAHYIGTDFSALSPAEREALTASLGMDRPFYVQWLDWFGGLLSGDLGYSRTYSRPVSDVLAQRLPWTILLSLSGIALTVVLAIVLGVLAGRRPGSLLDRFCIGLSVFLGATPSFVYALAVLMVFAVIMQVIPSGGAAPIGMDPSFTTIGPFLIGPAIVLAITQLPWPLLAVRQATAEAQSSAAVAAAFERGVPSRIVVGKHIVPMSLMPVVTLVGGRLSELVVGAVIVEAVFSWPGIAEATVEAAKAVDFPLLAITTVLTTLLVMGGSLIADITYTLLDPRVSDV</sequence>
<feature type="transmembrane region" description="Helical" evidence="7">
    <location>
        <begin position="217"/>
        <end position="237"/>
    </location>
</feature>
<evidence type="ECO:0000313" key="9">
    <source>
        <dbReference type="EMBL" id="ALA66481.1"/>
    </source>
</evidence>
<dbReference type="Proteomes" id="UP000058446">
    <property type="component" value="Chromosome"/>
</dbReference>
<keyword evidence="5 7" id="KW-1133">Transmembrane helix</keyword>
<dbReference type="PROSITE" id="PS50928">
    <property type="entry name" value="ABC_TM1"/>
    <property type="match status" value="1"/>
</dbReference>
<organism evidence="9 10">
    <name type="scientific">Corynebacterium lactis RW2-5</name>
    <dbReference type="NCBI Taxonomy" id="1408189"/>
    <lineage>
        <taxon>Bacteria</taxon>
        <taxon>Bacillati</taxon>
        <taxon>Actinomycetota</taxon>
        <taxon>Actinomycetes</taxon>
        <taxon>Mycobacteriales</taxon>
        <taxon>Corynebacteriaceae</taxon>
        <taxon>Corynebacterium</taxon>
    </lineage>
</organism>
<name>A0A0K2GYC6_9CORY</name>
<keyword evidence="2 7" id="KW-0813">Transport</keyword>
<dbReference type="STRING" id="1408189.CLAC_00620"/>
<dbReference type="InterPro" id="IPR035906">
    <property type="entry name" value="MetI-like_sf"/>
</dbReference>
<dbReference type="PATRIC" id="fig|1408189.4.peg.124"/>
<evidence type="ECO:0000259" key="8">
    <source>
        <dbReference type="PROSITE" id="PS50928"/>
    </source>
</evidence>
<comment type="subcellular location">
    <subcellularLocation>
        <location evidence="1 7">Cell membrane</location>
        <topology evidence="1 7">Multi-pass membrane protein</topology>
    </subcellularLocation>
</comment>
<dbReference type="SUPFAM" id="SSF161098">
    <property type="entry name" value="MetI-like"/>
    <property type="match status" value="1"/>
</dbReference>
<evidence type="ECO:0000256" key="5">
    <source>
        <dbReference type="ARBA" id="ARBA00022989"/>
    </source>
</evidence>
<comment type="similarity">
    <text evidence="7">Belongs to the binding-protein-dependent transport system permease family.</text>
</comment>
<dbReference type="InterPro" id="IPR045621">
    <property type="entry name" value="BPD_transp_1_N"/>
</dbReference>
<proteinExistence type="inferred from homology"/>
<evidence type="ECO:0000256" key="7">
    <source>
        <dbReference type="RuleBase" id="RU363032"/>
    </source>
</evidence>
<keyword evidence="6 7" id="KW-0472">Membrane</keyword>
<dbReference type="CDD" id="cd06261">
    <property type="entry name" value="TM_PBP2"/>
    <property type="match status" value="1"/>
</dbReference>
<dbReference type="EMBL" id="CP006841">
    <property type="protein sequence ID" value="ALA66481.1"/>
    <property type="molecule type" value="Genomic_DNA"/>
</dbReference>
<feature type="domain" description="ABC transmembrane type-1" evidence="8">
    <location>
        <begin position="130"/>
        <end position="337"/>
    </location>
</feature>
<dbReference type="GO" id="GO:0005886">
    <property type="term" value="C:plasma membrane"/>
    <property type="evidence" value="ECO:0007669"/>
    <property type="project" value="UniProtKB-SubCell"/>
</dbReference>
<evidence type="ECO:0000256" key="2">
    <source>
        <dbReference type="ARBA" id="ARBA00022448"/>
    </source>
</evidence>
<dbReference type="Pfam" id="PF00528">
    <property type="entry name" value="BPD_transp_1"/>
    <property type="match status" value="1"/>
</dbReference>
<feature type="transmembrane region" description="Helical" evidence="7">
    <location>
        <begin position="166"/>
        <end position="197"/>
    </location>
</feature>
<protein>
    <submittedName>
        <fullName evidence="9">Peptide ABC transporter permease</fullName>
    </submittedName>
</protein>
<dbReference type="KEGG" id="clw:CLAC_00620"/>
<dbReference type="Pfam" id="PF19300">
    <property type="entry name" value="BPD_transp_1_N"/>
    <property type="match status" value="1"/>
</dbReference>